<dbReference type="AlphaFoldDB" id="A0AA36GLN0"/>
<dbReference type="InterPro" id="IPR018289">
    <property type="entry name" value="MULE_transposase_dom"/>
</dbReference>
<gene>
    <name evidence="2" type="ORF">CYNAS_LOCUS6312</name>
</gene>
<dbReference type="Proteomes" id="UP001176961">
    <property type="component" value="Unassembled WGS sequence"/>
</dbReference>
<protein>
    <recommendedName>
        <fullName evidence="1">MULE transposase domain-containing protein</fullName>
    </recommendedName>
</protein>
<keyword evidence="3" id="KW-1185">Reference proteome</keyword>
<feature type="domain" description="MULE transposase" evidence="1">
    <location>
        <begin position="310"/>
        <end position="396"/>
    </location>
</feature>
<accession>A0AA36GLN0</accession>
<evidence type="ECO:0000313" key="2">
    <source>
        <dbReference type="EMBL" id="CAJ0594329.1"/>
    </source>
</evidence>
<sequence>MSFNQTDDVPLPQFYGYNHHDTLYYQQYYYGHPPYQAYAYYYGSIPCHNVSNGLAHELPQQPRRTLEQETQPAFPNRREAPRYRGVKEISKKGVHKVLIYNIPGGHRSYVFQFARRTARENISSYVCMQCKKLRKYTAVMVEGDEFLEDPTMLNHLCLPVEWARDQAERLSYQCLQNVRRNPNASLLPSISYWSGVVNQIETLNWEDAEKQLTVLLHFCRKGYQSRRSAYSRAVKMTIPDVDMEHVPEQLRNLPDGSAFLKLQEPNMHIYMSDEIVQRAMDNGLYALIGDGVHQLNPRNKRGSHVRVEKGQVYTIHGVCRGGIEVPIMFVITRHKREEDYIVIFENLKEALLRADTNAGELAQFRLIVDFEMAAINAARRVFPRFSIQGCSWHLSQAWARKRNSLGLLQFLKGDNRNRGVIRWWRTLKGLPFLPRNCFYLVNALRTPPVDETHPAFRACLNFLTYLHETWLTGPFSSMWCKYMVHEERTTNAAENYHGRLRKILMKKHPPLASLLLVFRSFTSVAKAKLARMERYPREGRTLRKRDRIRREKVDRAMNTFEELRASPYLTTVQVGHYLRKMSKYTSDKAI</sequence>
<reference evidence="2" key="1">
    <citation type="submission" date="2023-07" db="EMBL/GenBank/DDBJ databases">
        <authorList>
            <consortium name="CYATHOMIX"/>
        </authorList>
    </citation>
    <scope>NUCLEOTIDE SEQUENCE</scope>
    <source>
        <strain evidence="2">N/A</strain>
    </source>
</reference>
<name>A0AA36GLN0_CYLNA</name>
<comment type="caution">
    <text evidence="2">The sequence shown here is derived from an EMBL/GenBank/DDBJ whole genome shotgun (WGS) entry which is preliminary data.</text>
</comment>
<proteinExistence type="predicted"/>
<organism evidence="2 3">
    <name type="scientific">Cylicocyclus nassatus</name>
    <name type="common">Nematode worm</name>
    <dbReference type="NCBI Taxonomy" id="53992"/>
    <lineage>
        <taxon>Eukaryota</taxon>
        <taxon>Metazoa</taxon>
        <taxon>Ecdysozoa</taxon>
        <taxon>Nematoda</taxon>
        <taxon>Chromadorea</taxon>
        <taxon>Rhabditida</taxon>
        <taxon>Rhabditina</taxon>
        <taxon>Rhabditomorpha</taxon>
        <taxon>Strongyloidea</taxon>
        <taxon>Strongylidae</taxon>
        <taxon>Cylicocyclus</taxon>
    </lineage>
</organism>
<dbReference type="Pfam" id="PF10551">
    <property type="entry name" value="MULE"/>
    <property type="match status" value="1"/>
</dbReference>
<evidence type="ECO:0000259" key="1">
    <source>
        <dbReference type="Pfam" id="PF10551"/>
    </source>
</evidence>
<dbReference type="EMBL" id="CATQJL010000112">
    <property type="protein sequence ID" value="CAJ0594329.1"/>
    <property type="molecule type" value="Genomic_DNA"/>
</dbReference>
<evidence type="ECO:0000313" key="3">
    <source>
        <dbReference type="Proteomes" id="UP001176961"/>
    </source>
</evidence>